<accession>A0AAE1BB38</accession>
<protein>
    <submittedName>
        <fullName evidence="2">Uncharacterized protein</fullName>
    </submittedName>
</protein>
<dbReference type="EMBL" id="JAWDGP010000216">
    <property type="protein sequence ID" value="KAK3802774.1"/>
    <property type="molecule type" value="Genomic_DNA"/>
</dbReference>
<gene>
    <name evidence="2" type="ORF">RRG08_012288</name>
</gene>
<sequence length="87" mass="10107">MWPRDSYGCFSFLGCLGKPLLRRTESECVEWGGGESTELTSKRQQKLRRHDEDPPVSNAVTEMPKLRPFLVTREMDSTSLTRFHYLN</sequence>
<organism evidence="2 3">
    <name type="scientific">Elysia crispata</name>
    <name type="common">lettuce slug</name>
    <dbReference type="NCBI Taxonomy" id="231223"/>
    <lineage>
        <taxon>Eukaryota</taxon>
        <taxon>Metazoa</taxon>
        <taxon>Spiralia</taxon>
        <taxon>Lophotrochozoa</taxon>
        <taxon>Mollusca</taxon>
        <taxon>Gastropoda</taxon>
        <taxon>Heterobranchia</taxon>
        <taxon>Euthyneura</taxon>
        <taxon>Panpulmonata</taxon>
        <taxon>Sacoglossa</taxon>
        <taxon>Placobranchoidea</taxon>
        <taxon>Plakobranchidae</taxon>
        <taxon>Elysia</taxon>
    </lineage>
</organism>
<reference evidence="2" key="1">
    <citation type="journal article" date="2023" name="G3 (Bethesda)">
        <title>A reference genome for the long-term kleptoplast-retaining sea slug Elysia crispata morphotype clarki.</title>
        <authorList>
            <person name="Eastman K.E."/>
            <person name="Pendleton A.L."/>
            <person name="Shaikh M.A."/>
            <person name="Suttiyut T."/>
            <person name="Ogas R."/>
            <person name="Tomko P."/>
            <person name="Gavelis G."/>
            <person name="Widhalm J.R."/>
            <person name="Wisecaver J.H."/>
        </authorList>
    </citation>
    <scope>NUCLEOTIDE SEQUENCE</scope>
    <source>
        <strain evidence="2">ECLA1</strain>
    </source>
</reference>
<comment type="caution">
    <text evidence="2">The sequence shown here is derived from an EMBL/GenBank/DDBJ whole genome shotgun (WGS) entry which is preliminary data.</text>
</comment>
<proteinExistence type="predicted"/>
<feature type="region of interest" description="Disordered" evidence="1">
    <location>
        <begin position="33"/>
        <end position="59"/>
    </location>
</feature>
<evidence type="ECO:0000256" key="1">
    <source>
        <dbReference type="SAM" id="MobiDB-lite"/>
    </source>
</evidence>
<dbReference type="AlphaFoldDB" id="A0AAE1BB38"/>
<keyword evidence="3" id="KW-1185">Reference proteome</keyword>
<evidence type="ECO:0000313" key="2">
    <source>
        <dbReference type="EMBL" id="KAK3802774.1"/>
    </source>
</evidence>
<dbReference type="Proteomes" id="UP001283361">
    <property type="component" value="Unassembled WGS sequence"/>
</dbReference>
<evidence type="ECO:0000313" key="3">
    <source>
        <dbReference type="Proteomes" id="UP001283361"/>
    </source>
</evidence>
<name>A0AAE1BB38_9GAST</name>